<dbReference type="FunFam" id="3.30.559.10:FF:000063">
    <property type="entry name" value="Transferase family protein"/>
    <property type="match status" value="1"/>
</dbReference>
<evidence type="ECO:0000313" key="5">
    <source>
        <dbReference type="EMBL" id="KAL1197256.1"/>
    </source>
</evidence>
<dbReference type="EMBL" id="JBANAX010000692">
    <property type="protein sequence ID" value="KAL1197256.1"/>
    <property type="molecule type" value="Genomic_DNA"/>
</dbReference>
<organism evidence="5 7">
    <name type="scientific">Cardamine amara subsp. amara</name>
    <dbReference type="NCBI Taxonomy" id="228776"/>
    <lineage>
        <taxon>Eukaryota</taxon>
        <taxon>Viridiplantae</taxon>
        <taxon>Streptophyta</taxon>
        <taxon>Embryophyta</taxon>
        <taxon>Tracheophyta</taxon>
        <taxon>Spermatophyta</taxon>
        <taxon>Magnoliopsida</taxon>
        <taxon>eudicotyledons</taxon>
        <taxon>Gunneridae</taxon>
        <taxon>Pentapetalae</taxon>
        <taxon>rosids</taxon>
        <taxon>malvids</taxon>
        <taxon>Brassicales</taxon>
        <taxon>Brassicaceae</taxon>
        <taxon>Cardamineae</taxon>
        <taxon>Cardamine</taxon>
    </lineage>
</organism>
<evidence type="ECO:0000256" key="1">
    <source>
        <dbReference type="ARBA" id="ARBA00009861"/>
    </source>
</evidence>
<evidence type="ECO:0000256" key="3">
    <source>
        <dbReference type="ARBA" id="ARBA00022679"/>
    </source>
</evidence>
<proteinExistence type="inferred from homology"/>
<dbReference type="PANTHER" id="PTHR31623">
    <property type="entry name" value="F21J9.9"/>
    <property type="match status" value="1"/>
</dbReference>
<name>A0ABD0ZTK5_CARAN</name>
<sequence length="432" mass="47895">MEMIMKVETIGKEIIKPSAKTTNDLRTLQLSMIDHLMPPVYTVAFLFYTKNDLISQEQTSHKLKTSLSETLTRFYPFAGRINGVTIDCNDQGTIFVDARVDNILLSSFLKSPDFEYLKLLLPLDAEATPTWPLLLVKATYFKCGGMAIGICISHKLADAASLSTFVRAWTTIARGESDSVASLEFAGTKLYPPANEAFKVPEEDQAGKRTSVTKRFVFVASKVEKLRNKAASEDVARPTRVQCVTSLIWRCVVAASPDTTREKMLSQPANLRPKIPSLLSDNLIGNLMFSTLTFNESKGEVEIVETVKKLKKRGEDLTLLVQIEEGSSITIGSKLIGQMMDNNSKISYETHEPHTVTSWCKMQLYDASFGWGSPVWVAGNVVPALANVTVLIDSKDGEGIEAWVTLYQEDMSLFEQNQELLAFASPNLDVLV</sequence>
<dbReference type="GO" id="GO:0016746">
    <property type="term" value="F:acyltransferase activity"/>
    <property type="evidence" value="ECO:0007669"/>
    <property type="project" value="UniProtKB-KW"/>
</dbReference>
<evidence type="ECO:0000313" key="7">
    <source>
        <dbReference type="Proteomes" id="UP001558713"/>
    </source>
</evidence>
<dbReference type="Proteomes" id="UP001558713">
    <property type="component" value="Unassembled WGS sequence"/>
</dbReference>
<reference evidence="5 7" key="1">
    <citation type="submission" date="2024-04" db="EMBL/GenBank/DDBJ databases">
        <title>Genome assembly C_amara_ONT_v2.</title>
        <authorList>
            <person name="Yant L."/>
            <person name="Moore C."/>
            <person name="Slenker M."/>
        </authorList>
    </citation>
    <scope>NUCLEOTIDE SEQUENCE [LARGE SCALE GENOMIC DNA]</scope>
    <source>
        <tissue evidence="5">Leaf</tissue>
    </source>
</reference>
<keyword evidence="4 5" id="KW-0012">Acyltransferase</keyword>
<accession>A0ABD0ZTK5</accession>
<evidence type="ECO:0000313" key="6">
    <source>
        <dbReference type="EMBL" id="KAL1214827.1"/>
    </source>
</evidence>
<evidence type="ECO:0000256" key="4">
    <source>
        <dbReference type="ARBA" id="ARBA00023315"/>
    </source>
</evidence>
<comment type="caution">
    <text evidence="5">The sequence shown here is derived from an EMBL/GenBank/DDBJ whole genome shotgun (WGS) entry which is preliminary data.</text>
</comment>
<evidence type="ECO:0000256" key="2">
    <source>
        <dbReference type="ARBA" id="ARBA00011245"/>
    </source>
</evidence>
<dbReference type="EMBL" id="JBANAX010000298">
    <property type="protein sequence ID" value="KAL1214827.1"/>
    <property type="molecule type" value="Genomic_DNA"/>
</dbReference>
<gene>
    <name evidence="5" type="ORF">V5N11_003793</name>
    <name evidence="6" type="ORF">V5N11_029553</name>
</gene>
<dbReference type="PANTHER" id="PTHR31623:SF22">
    <property type="entry name" value="ACETYL-COA:BENZYLALCOHOL ACETYLTRANFERASE-LIKE PROTEIN-RELATED"/>
    <property type="match status" value="1"/>
</dbReference>
<comment type="subunit">
    <text evidence="2">Monomer.</text>
</comment>
<keyword evidence="3" id="KW-0808">Transferase</keyword>
<dbReference type="Gene3D" id="3.30.559.10">
    <property type="entry name" value="Chloramphenicol acetyltransferase-like domain"/>
    <property type="match status" value="2"/>
</dbReference>
<keyword evidence="7" id="KW-1185">Reference proteome</keyword>
<dbReference type="Pfam" id="PF02458">
    <property type="entry name" value="Transferase"/>
    <property type="match status" value="1"/>
</dbReference>
<dbReference type="InterPro" id="IPR023213">
    <property type="entry name" value="CAT-like_dom_sf"/>
</dbReference>
<dbReference type="AlphaFoldDB" id="A0ABD0ZTK5"/>
<comment type="similarity">
    <text evidence="1">Belongs to the plant acyltransferase family.</text>
</comment>
<protein>
    <submittedName>
        <fullName evidence="5">BAHD acyltransferase</fullName>
    </submittedName>
</protein>